<reference evidence="2 3" key="1">
    <citation type="submission" date="2020-02" db="EMBL/GenBank/DDBJ databases">
        <title>Whole-genome analyses of novel actinobacteria.</title>
        <authorList>
            <person name="Sahin N."/>
        </authorList>
    </citation>
    <scope>NUCLEOTIDE SEQUENCE [LARGE SCALE GENOMIC DNA]</scope>
    <source>
        <strain evidence="2 3">A7024</strain>
    </source>
</reference>
<dbReference type="GO" id="GO:0005975">
    <property type="term" value="P:carbohydrate metabolic process"/>
    <property type="evidence" value="ECO:0007669"/>
    <property type="project" value="UniProtKB-ARBA"/>
</dbReference>
<dbReference type="EMBL" id="JAAKZV010000088">
    <property type="protein sequence ID" value="NGN66239.1"/>
    <property type="molecule type" value="Genomic_DNA"/>
</dbReference>
<dbReference type="GO" id="GO:0016787">
    <property type="term" value="F:hydrolase activity"/>
    <property type="evidence" value="ECO:0007669"/>
    <property type="project" value="UniProtKB-KW"/>
</dbReference>
<protein>
    <submittedName>
        <fullName evidence="2">Malto-oligosyltrehalose trehalohydrolase</fullName>
    </submittedName>
</protein>
<feature type="non-terminal residue" evidence="2">
    <location>
        <position position="90"/>
    </location>
</feature>
<evidence type="ECO:0000313" key="3">
    <source>
        <dbReference type="Proteomes" id="UP000481583"/>
    </source>
</evidence>
<dbReference type="Proteomes" id="UP000481583">
    <property type="component" value="Unassembled WGS sequence"/>
</dbReference>
<sequence>MTEFEVWAPDARRVEAEVSGRLLPMSPGDGGWWRTEAAAAGDGTRYAFRLDGGPPLPDPRSRRQPDGPDGASAVVEHERFRWRHAWEGRG</sequence>
<feature type="region of interest" description="Disordered" evidence="1">
    <location>
        <begin position="44"/>
        <end position="75"/>
    </location>
</feature>
<dbReference type="SUPFAM" id="SSF81296">
    <property type="entry name" value="E set domains"/>
    <property type="match status" value="1"/>
</dbReference>
<organism evidence="2 3">
    <name type="scientific">Streptomyces coryli</name>
    <dbReference type="NCBI Taxonomy" id="1128680"/>
    <lineage>
        <taxon>Bacteria</taxon>
        <taxon>Bacillati</taxon>
        <taxon>Actinomycetota</taxon>
        <taxon>Actinomycetes</taxon>
        <taxon>Kitasatosporales</taxon>
        <taxon>Streptomycetaceae</taxon>
        <taxon>Streptomyces</taxon>
    </lineage>
</organism>
<keyword evidence="3" id="KW-1185">Reference proteome</keyword>
<accession>A0A6G4U1U9</accession>
<dbReference type="Gene3D" id="2.60.40.10">
    <property type="entry name" value="Immunoglobulins"/>
    <property type="match status" value="1"/>
</dbReference>
<dbReference type="InterPro" id="IPR014756">
    <property type="entry name" value="Ig_E-set"/>
</dbReference>
<dbReference type="AlphaFoldDB" id="A0A6G4U1U9"/>
<dbReference type="InterPro" id="IPR013783">
    <property type="entry name" value="Ig-like_fold"/>
</dbReference>
<evidence type="ECO:0000313" key="2">
    <source>
        <dbReference type="EMBL" id="NGN66239.1"/>
    </source>
</evidence>
<keyword evidence="2" id="KW-0378">Hydrolase</keyword>
<comment type="caution">
    <text evidence="2">The sequence shown here is derived from an EMBL/GenBank/DDBJ whole genome shotgun (WGS) entry which is preliminary data.</text>
</comment>
<proteinExistence type="predicted"/>
<evidence type="ECO:0000256" key="1">
    <source>
        <dbReference type="SAM" id="MobiDB-lite"/>
    </source>
</evidence>
<dbReference type="CDD" id="cd02853">
    <property type="entry name" value="E_set_MTHase_like_N"/>
    <property type="match status" value="1"/>
</dbReference>
<gene>
    <name evidence="2" type="ORF">G5C51_20355</name>
</gene>
<name>A0A6G4U1U9_9ACTN</name>